<keyword evidence="3" id="KW-1185">Reference proteome</keyword>
<dbReference type="InterPro" id="IPR029058">
    <property type="entry name" value="AB_hydrolase_fold"/>
</dbReference>
<dbReference type="GO" id="GO:0003824">
    <property type="term" value="F:catalytic activity"/>
    <property type="evidence" value="ECO:0007669"/>
    <property type="project" value="UniProtKB-ARBA"/>
</dbReference>
<dbReference type="PANTHER" id="PTHR43433">
    <property type="entry name" value="HYDROLASE, ALPHA/BETA FOLD FAMILY PROTEIN"/>
    <property type="match status" value="1"/>
</dbReference>
<reference evidence="3" key="1">
    <citation type="submission" date="2016-10" db="EMBL/GenBank/DDBJ databases">
        <authorList>
            <person name="Varghese N."/>
            <person name="Submissions S."/>
        </authorList>
    </citation>
    <scope>NUCLEOTIDE SEQUENCE [LARGE SCALE GENOMIC DNA]</scope>
    <source>
        <strain evidence="3">IBRC-M 10655</strain>
    </source>
</reference>
<dbReference type="OrthoDB" id="5422338at2"/>
<dbReference type="EMBL" id="FNJB01000016">
    <property type="protein sequence ID" value="SDP83703.1"/>
    <property type="molecule type" value="Genomic_DNA"/>
</dbReference>
<gene>
    <name evidence="2" type="ORF">SAMN05192558_11687</name>
</gene>
<evidence type="ECO:0000259" key="1">
    <source>
        <dbReference type="Pfam" id="PF00561"/>
    </source>
</evidence>
<name>A0A1H0VZG9_9PSEU</name>
<proteinExistence type="predicted"/>
<feature type="domain" description="AB hydrolase-1" evidence="1">
    <location>
        <begin position="26"/>
        <end position="283"/>
    </location>
</feature>
<accession>A0A1H0VZG9</accession>
<dbReference type="AlphaFoldDB" id="A0A1H0VZG9"/>
<sequence>MADSFRTSDDLDLHVVETGPPNAPVTVLLAHGWTSSQAVWDHVVPELGPDVRTIRYDHRGHGRSMPAPVDAATIAHLADDMAELIKAKVPSGKLVLVGHSMGGMTIMALGERHPELARRVSAALFVSTSAGRMSEVTFGLPKPLVRAYVKRTRRPAGAKPSSASRVPRKRAVKVEVPVPVQRALSLALTRWLVFGSRFRMIDVRATADHAAAVHRRTAALLRRSIGKHDGVSALTAFAHADVRVLVGDRDRVTPVDHARAIADALPDARFVLYPAAGHMLPYERVREVAAQIRRAAAA</sequence>
<organism evidence="2 3">
    <name type="scientific">Actinokineospora alba</name>
    <dbReference type="NCBI Taxonomy" id="504798"/>
    <lineage>
        <taxon>Bacteria</taxon>
        <taxon>Bacillati</taxon>
        <taxon>Actinomycetota</taxon>
        <taxon>Actinomycetes</taxon>
        <taxon>Pseudonocardiales</taxon>
        <taxon>Pseudonocardiaceae</taxon>
        <taxon>Actinokineospora</taxon>
    </lineage>
</organism>
<dbReference type="PANTHER" id="PTHR43433:SF1">
    <property type="entry name" value="BLL5160 PROTEIN"/>
    <property type="match status" value="1"/>
</dbReference>
<dbReference type="InterPro" id="IPR000073">
    <property type="entry name" value="AB_hydrolase_1"/>
</dbReference>
<protein>
    <submittedName>
        <fullName evidence="2">Pimeloyl-ACP methyl ester carboxylesterase</fullName>
    </submittedName>
</protein>
<evidence type="ECO:0000313" key="2">
    <source>
        <dbReference type="EMBL" id="SDP83703.1"/>
    </source>
</evidence>
<dbReference type="InterPro" id="IPR050471">
    <property type="entry name" value="AB_hydrolase"/>
</dbReference>
<evidence type="ECO:0000313" key="3">
    <source>
        <dbReference type="Proteomes" id="UP000199651"/>
    </source>
</evidence>
<dbReference type="Pfam" id="PF00561">
    <property type="entry name" value="Abhydrolase_1"/>
    <property type="match status" value="1"/>
</dbReference>
<dbReference type="SUPFAM" id="SSF53474">
    <property type="entry name" value="alpha/beta-Hydrolases"/>
    <property type="match status" value="1"/>
</dbReference>
<dbReference type="Gene3D" id="3.40.50.1820">
    <property type="entry name" value="alpha/beta hydrolase"/>
    <property type="match status" value="1"/>
</dbReference>
<dbReference type="RefSeq" id="WP_091383404.1">
    <property type="nucleotide sequence ID" value="NZ_FNDV01000016.1"/>
</dbReference>
<dbReference type="Proteomes" id="UP000199651">
    <property type="component" value="Unassembled WGS sequence"/>
</dbReference>
<dbReference type="STRING" id="504798.SAMN05421871_11688"/>